<keyword evidence="3" id="KW-0804">Transcription</keyword>
<dbReference type="InterPro" id="IPR039420">
    <property type="entry name" value="WalR-like"/>
</dbReference>
<evidence type="ECO:0000256" key="2">
    <source>
        <dbReference type="ARBA" id="ARBA00023125"/>
    </source>
</evidence>
<dbReference type="Proteomes" id="UP001500359">
    <property type="component" value="Unassembled WGS sequence"/>
</dbReference>
<dbReference type="CDD" id="cd17624">
    <property type="entry name" value="REC_OmpR_PmrA-like"/>
    <property type="match status" value="1"/>
</dbReference>
<dbReference type="InterPro" id="IPR016032">
    <property type="entry name" value="Sig_transdc_resp-reg_C-effctor"/>
</dbReference>
<name>A0ABP3WPP0_9ALTE</name>
<dbReference type="Pfam" id="PF00072">
    <property type="entry name" value="Response_reg"/>
    <property type="match status" value="1"/>
</dbReference>
<sequence>MRILLVEDDIALSAALSKSLRQQGYAVNCVFNGKDALAALSIDDSNLMILDLGLPDIDGLVLLDKIRKNKNTLPTLVLTARDSVSDKIQGLDKGADDYLAKPFDMEELLARLRVMERRLGTSQQSSIVCGPVELDITNHQLNVAGEPIEMSRREFTLLKSLMENVGRIQSKDQLESKLYEWGDEVASNTIEVHIHHLRKKLPQEFIKTVRGVGYSINQRSYST</sequence>
<evidence type="ECO:0000259" key="6">
    <source>
        <dbReference type="PROSITE" id="PS50110"/>
    </source>
</evidence>
<evidence type="ECO:0000256" key="4">
    <source>
        <dbReference type="PROSITE-ProRule" id="PRU00169"/>
    </source>
</evidence>
<proteinExistence type="predicted"/>
<dbReference type="PROSITE" id="PS51755">
    <property type="entry name" value="OMPR_PHOB"/>
    <property type="match status" value="1"/>
</dbReference>
<evidence type="ECO:0000256" key="5">
    <source>
        <dbReference type="PROSITE-ProRule" id="PRU01091"/>
    </source>
</evidence>
<dbReference type="SMART" id="SM00448">
    <property type="entry name" value="REC"/>
    <property type="match status" value="1"/>
</dbReference>
<evidence type="ECO:0000259" key="7">
    <source>
        <dbReference type="PROSITE" id="PS51755"/>
    </source>
</evidence>
<feature type="DNA-binding region" description="OmpR/PhoB-type" evidence="5">
    <location>
        <begin position="124"/>
        <end position="218"/>
    </location>
</feature>
<dbReference type="PANTHER" id="PTHR48111:SF67">
    <property type="entry name" value="TRANSCRIPTIONAL REGULATORY PROTEIN TCTD"/>
    <property type="match status" value="1"/>
</dbReference>
<dbReference type="SMART" id="SM00862">
    <property type="entry name" value="Trans_reg_C"/>
    <property type="match status" value="1"/>
</dbReference>
<keyword evidence="9" id="KW-1185">Reference proteome</keyword>
<dbReference type="Pfam" id="PF00486">
    <property type="entry name" value="Trans_reg_C"/>
    <property type="match status" value="1"/>
</dbReference>
<dbReference type="Gene3D" id="1.10.10.10">
    <property type="entry name" value="Winged helix-like DNA-binding domain superfamily/Winged helix DNA-binding domain"/>
    <property type="match status" value="1"/>
</dbReference>
<dbReference type="InterPro" id="IPR036388">
    <property type="entry name" value="WH-like_DNA-bd_sf"/>
</dbReference>
<feature type="modified residue" description="4-aspartylphosphate" evidence="4">
    <location>
        <position position="51"/>
    </location>
</feature>
<keyword evidence="1" id="KW-0805">Transcription regulation</keyword>
<keyword evidence="2 5" id="KW-0238">DNA-binding</keyword>
<reference evidence="9" key="1">
    <citation type="journal article" date="2019" name="Int. J. Syst. Evol. Microbiol.">
        <title>The Global Catalogue of Microorganisms (GCM) 10K type strain sequencing project: providing services to taxonomists for standard genome sequencing and annotation.</title>
        <authorList>
            <consortium name="The Broad Institute Genomics Platform"/>
            <consortium name="The Broad Institute Genome Sequencing Center for Infectious Disease"/>
            <person name="Wu L."/>
            <person name="Ma J."/>
        </authorList>
    </citation>
    <scope>NUCLEOTIDE SEQUENCE [LARGE SCALE GENOMIC DNA]</scope>
    <source>
        <strain evidence="9">JCM 15896</strain>
    </source>
</reference>
<dbReference type="Gene3D" id="6.10.250.690">
    <property type="match status" value="1"/>
</dbReference>
<dbReference type="Gene3D" id="3.40.50.2300">
    <property type="match status" value="1"/>
</dbReference>
<dbReference type="RefSeq" id="WP_343857559.1">
    <property type="nucleotide sequence ID" value="NZ_BAAAFD010000002.1"/>
</dbReference>
<feature type="domain" description="Response regulatory" evidence="6">
    <location>
        <begin position="2"/>
        <end position="116"/>
    </location>
</feature>
<gene>
    <name evidence="8" type="ORF">GCM10009114_11940</name>
</gene>
<organism evidence="8 9">
    <name type="scientific">Aliiglaciecola litoralis</name>
    <dbReference type="NCBI Taxonomy" id="582857"/>
    <lineage>
        <taxon>Bacteria</taxon>
        <taxon>Pseudomonadati</taxon>
        <taxon>Pseudomonadota</taxon>
        <taxon>Gammaproteobacteria</taxon>
        <taxon>Alteromonadales</taxon>
        <taxon>Alteromonadaceae</taxon>
        <taxon>Aliiglaciecola</taxon>
    </lineage>
</organism>
<dbReference type="InterPro" id="IPR011006">
    <property type="entry name" value="CheY-like_superfamily"/>
</dbReference>
<dbReference type="EMBL" id="BAAAFD010000002">
    <property type="protein sequence ID" value="GAA0854805.1"/>
    <property type="molecule type" value="Genomic_DNA"/>
</dbReference>
<feature type="domain" description="OmpR/PhoB-type" evidence="7">
    <location>
        <begin position="124"/>
        <end position="218"/>
    </location>
</feature>
<comment type="caution">
    <text evidence="8">The sequence shown here is derived from an EMBL/GenBank/DDBJ whole genome shotgun (WGS) entry which is preliminary data.</text>
</comment>
<evidence type="ECO:0000313" key="9">
    <source>
        <dbReference type="Proteomes" id="UP001500359"/>
    </source>
</evidence>
<dbReference type="InterPro" id="IPR001867">
    <property type="entry name" value="OmpR/PhoB-type_DNA-bd"/>
</dbReference>
<dbReference type="InterPro" id="IPR001789">
    <property type="entry name" value="Sig_transdc_resp-reg_receiver"/>
</dbReference>
<dbReference type="PROSITE" id="PS50110">
    <property type="entry name" value="RESPONSE_REGULATORY"/>
    <property type="match status" value="1"/>
</dbReference>
<evidence type="ECO:0000313" key="8">
    <source>
        <dbReference type="EMBL" id="GAA0854805.1"/>
    </source>
</evidence>
<evidence type="ECO:0000256" key="3">
    <source>
        <dbReference type="ARBA" id="ARBA00023163"/>
    </source>
</evidence>
<keyword evidence="4" id="KW-0597">Phosphoprotein</keyword>
<protein>
    <submittedName>
        <fullName evidence="8">Response regulator</fullName>
    </submittedName>
</protein>
<dbReference type="SUPFAM" id="SSF46894">
    <property type="entry name" value="C-terminal effector domain of the bipartite response regulators"/>
    <property type="match status" value="1"/>
</dbReference>
<accession>A0ABP3WPP0</accession>
<evidence type="ECO:0000256" key="1">
    <source>
        <dbReference type="ARBA" id="ARBA00023015"/>
    </source>
</evidence>
<dbReference type="PANTHER" id="PTHR48111">
    <property type="entry name" value="REGULATOR OF RPOS"/>
    <property type="match status" value="1"/>
</dbReference>
<dbReference type="CDD" id="cd00383">
    <property type="entry name" value="trans_reg_C"/>
    <property type="match status" value="1"/>
</dbReference>
<dbReference type="SUPFAM" id="SSF52172">
    <property type="entry name" value="CheY-like"/>
    <property type="match status" value="1"/>
</dbReference>